<dbReference type="Gene3D" id="3.40.1110.10">
    <property type="entry name" value="Calcium-transporting ATPase, cytoplasmic domain N"/>
    <property type="match status" value="1"/>
</dbReference>
<dbReference type="InterPro" id="IPR023214">
    <property type="entry name" value="HAD_sf"/>
</dbReference>
<keyword evidence="8 15" id="KW-0067">ATP-binding</keyword>
<accession>A0AAE0GPW1</accession>
<keyword evidence="11 17" id="KW-1133">Transmembrane helix</keyword>
<keyword evidence="4" id="KW-1003">Cell membrane</keyword>
<keyword evidence="6 16" id="KW-0479">Metal-binding</keyword>
<dbReference type="PROSITE" id="PS00154">
    <property type="entry name" value="ATPASE_E1_E2"/>
    <property type="match status" value="1"/>
</dbReference>
<dbReference type="Gene3D" id="3.40.50.1000">
    <property type="entry name" value="HAD superfamily/HAD-like"/>
    <property type="match status" value="1"/>
</dbReference>
<dbReference type="EC" id="7.6.2.1" evidence="17"/>
<keyword evidence="9 16" id="KW-0460">Magnesium</keyword>
<keyword evidence="5 17" id="KW-0812">Transmembrane</keyword>
<evidence type="ECO:0000256" key="17">
    <source>
        <dbReference type="RuleBase" id="RU362033"/>
    </source>
</evidence>
<evidence type="ECO:0000259" key="19">
    <source>
        <dbReference type="Pfam" id="PF16209"/>
    </source>
</evidence>
<dbReference type="EMBL" id="LGRX02003601">
    <property type="protein sequence ID" value="KAK3281982.1"/>
    <property type="molecule type" value="Genomic_DNA"/>
</dbReference>
<dbReference type="GO" id="GO:0016887">
    <property type="term" value="F:ATP hydrolysis activity"/>
    <property type="evidence" value="ECO:0007669"/>
    <property type="project" value="InterPro"/>
</dbReference>
<evidence type="ECO:0000256" key="16">
    <source>
        <dbReference type="PIRSR" id="PIRSR606539-3"/>
    </source>
</evidence>
<evidence type="ECO:0000256" key="10">
    <source>
        <dbReference type="ARBA" id="ARBA00022967"/>
    </source>
</evidence>
<organism evidence="20 21">
    <name type="scientific">Cymbomonas tetramitiformis</name>
    <dbReference type="NCBI Taxonomy" id="36881"/>
    <lineage>
        <taxon>Eukaryota</taxon>
        <taxon>Viridiplantae</taxon>
        <taxon>Chlorophyta</taxon>
        <taxon>Pyramimonadophyceae</taxon>
        <taxon>Pyramimonadales</taxon>
        <taxon>Pyramimonadaceae</taxon>
        <taxon>Cymbomonas</taxon>
    </lineage>
</organism>
<keyword evidence="7 15" id="KW-0547">Nucleotide-binding</keyword>
<dbReference type="InterPro" id="IPR023299">
    <property type="entry name" value="ATPase_P-typ_cyto_dom_N"/>
</dbReference>
<feature type="binding site" evidence="15">
    <location>
        <position position="531"/>
    </location>
    <ligand>
        <name>ATP</name>
        <dbReference type="ChEBI" id="CHEBI:30616"/>
    </ligand>
</feature>
<dbReference type="InterPro" id="IPR006539">
    <property type="entry name" value="P-type_ATPase_IV"/>
</dbReference>
<reference evidence="20 21" key="1">
    <citation type="journal article" date="2015" name="Genome Biol. Evol.">
        <title>Comparative Genomics of a Bacterivorous Green Alga Reveals Evolutionary Causalities and Consequences of Phago-Mixotrophic Mode of Nutrition.</title>
        <authorList>
            <person name="Burns J.A."/>
            <person name="Paasch A."/>
            <person name="Narechania A."/>
            <person name="Kim E."/>
        </authorList>
    </citation>
    <scope>NUCLEOTIDE SEQUENCE [LARGE SCALE GENOMIC DNA]</scope>
    <source>
        <strain evidence="20 21">PLY_AMNH</strain>
    </source>
</reference>
<sequence>MAEEDSRSGGTDNVCISCLSSDAKKNMPETSRTIHCNNPSKNEEKKFVSNYVATSKYTLLSFLPKSMFEQYRRSANLYFTLVAVLSVFPFSPVSYITTIFPLLFVLSVAMFKEGLEDFKRHTADQEINSSKVTVVRNGKLQEIRWDALEVGEIIQLKNGDRIPADLVVLSTSQVEGICYVETMNLDGETNLKIKKALEETQKVISASDFDSFSGVVTCEGPNPSLYTFTGNIDLQDRETKEMKKVPITPVQILLRGSSLRNVEQIMAVVVYSGHDTKVMQNSTNAPSKRSHIEQQLDSIIYFMFFLLLCMCVVGSLGVATWTSSEGDDTWYLDIKDNPSNYFDPDNPGSTGAFSFLNGLILYGYLIPISLYVSVEIAKVVQSFAFMNLDREMYHEESDTPCLARTSNLNEELGMIQIIMSDKTGTLTRNIMEFFKCTIAGVAYGRGVTEVEAANARRLGVHLEQPKKDPNVKFEKGFNMHDDRLLKDQWVKEAHPDVINKFCTLLAVCHTIVPEGNPTREELKYEAESPDELAFVLAAKGRASPLGCWSLGSDTAAWSKCARSDPAGAAVG</sequence>
<feature type="binding site" evidence="16">
    <location>
        <position position="421"/>
    </location>
    <ligand>
        <name>Mg(2+)</name>
        <dbReference type="ChEBI" id="CHEBI:18420"/>
    </ligand>
</feature>
<feature type="binding site" evidence="15">
    <location>
        <position position="422"/>
    </location>
    <ligand>
        <name>ATP</name>
        <dbReference type="ChEBI" id="CHEBI:30616"/>
    </ligand>
</feature>
<feature type="binding site" evidence="15">
    <location>
        <position position="421"/>
    </location>
    <ligand>
        <name>ATP</name>
        <dbReference type="ChEBI" id="CHEBI:30616"/>
    </ligand>
</feature>
<evidence type="ECO:0000256" key="5">
    <source>
        <dbReference type="ARBA" id="ARBA00022692"/>
    </source>
</evidence>
<dbReference type="PANTHER" id="PTHR24092:SF150">
    <property type="entry name" value="PHOSPHOLIPID-TRANSPORTING ATPASE"/>
    <property type="match status" value="1"/>
</dbReference>
<comment type="cofactor">
    <cofactor evidence="16">
        <name>Mg(2+)</name>
        <dbReference type="ChEBI" id="CHEBI:18420"/>
    </cofactor>
</comment>
<evidence type="ECO:0000256" key="14">
    <source>
        <dbReference type="PIRSR" id="PIRSR606539-1"/>
    </source>
</evidence>
<evidence type="ECO:0000256" key="9">
    <source>
        <dbReference type="ARBA" id="ARBA00022842"/>
    </source>
</evidence>
<dbReference type="GO" id="GO:0005524">
    <property type="term" value="F:ATP binding"/>
    <property type="evidence" value="ECO:0007669"/>
    <property type="project" value="UniProtKB-UniRule"/>
</dbReference>
<evidence type="ECO:0000256" key="15">
    <source>
        <dbReference type="PIRSR" id="PIRSR606539-2"/>
    </source>
</evidence>
<comment type="caution">
    <text evidence="17">Lacks conserved residue(s) required for the propagation of feature annotation.</text>
</comment>
<feature type="transmembrane region" description="Helical" evidence="17">
    <location>
        <begin position="352"/>
        <end position="372"/>
    </location>
</feature>
<comment type="caution">
    <text evidence="20">The sequence shown here is derived from an EMBL/GenBank/DDBJ whole genome shotgun (WGS) entry which is preliminary data.</text>
</comment>
<dbReference type="InterPro" id="IPR001757">
    <property type="entry name" value="P_typ_ATPase"/>
</dbReference>
<feature type="transmembrane region" description="Helical" evidence="17">
    <location>
        <begin position="299"/>
        <end position="321"/>
    </location>
</feature>
<feature type="transmembrane region" description="Helical" evidence="17">
    <location>
        <begin position="94"/>
        <end position="111"/>
    </location>
</feature>
<dbReference type="Pfam" id="PF00122">
    <property type="entry name" value="E1-E2_ATPase"/>
    <property type="match status" value="1"/>
</dbReference>
<evidence type="ECO:0000256" key="4">
    <source>
        <dbReference type="ARBA" id="ARBA00022475"/>
    </source>
</evidence>
<evidence type="ECO:0000256" key="7">
    <source>
        <dbReference type="ARBA" id="ARBA00022741"/>
    </source>
</evidence>
<proteinExistence type="inferred from homology"/>
<dbReference type="InterPro" id="IPR008250">
    <property type="entry name" value="ATPase_P-typ_transduc_dom_A_sf"/>
</dbReference>
<dbReference type="InterPro" id="IPR059000">
    <property type="entry name" value="ATPase_P-type_domA"/>
</dbReference>
<dbReference type="AlphaFoldDB" id="A0AAE0GPW1"/>
<dbReference type="GO" id="GO:0000287">
    <property type="term" value="F:magnesium ion binding"/>
    <property type="evidence" value="ECO:0007669"/>
    <property type="project" value="UniProtKB-UniRule"/>
</dbReference>
<name>A0AAE0GPW1_9CHLO</name>
<dbReference type="InterPro" id="IPR032631">
    <property type="entry name" value="P-type_ATPase_N"/>
</dbReference>
<dbReference type="NCBIfam" id="TIGR01494">
    <property type="entry name" value="ATPase_P-type"/>
    <property type="match status" value="1"/>
</dbReference>
<dbReference type="InterPro" id="IPR023298">
    <property type="entry name" value="ATPase_P-typ_TM_dom_sf"/>
</dbReference>
<dbReference type="GO" id="GO:0045332">
    <property type="term" value="P:phospholipid translocation"/>
    <property type="evidence" value="ECO:0007669"/>
    <property type="project" value="TreeGrafter"/>
</dbReference>
<protein>
    <recommendedName>
        <fullName evidence="17">Phospholipid-transporting ATPase</fullName>
        <ecNumber evidence="17">7.6.2.1</ecNumber>
    </recommendedName>
</protein>
<dbReference type="SUPFAM" id="SSF81665">
    <property type="entry name" value="Calcium ATPase, transmembrane domain M"/>
    <property type="match status" value="1"/>
</dbReference>
<gene>
    <name evidence="20" type="ORF">CYMTET_10262</name>
</gene>
<feature type="binding site" evidence="15">
    <location>
        <position position="423"/>
    </location>
    <ligand>
        <name>ATP</name>
        <dbReference type="ChEBI" id="CHEBI:30616"/>
    </ligand>
</feature>
<evidence type="ECO:0000313" key="21">
    <source>
        <dbReference type="Proteomes" id="UP001190700"/>
    </source>
</evidence>
<feature type="binding site" evidence="16">
    <location>
        <position position="423"/>
    </location>
    <ligand>
        <name>Mg(2+)</name>
        <dbReference type="ChEBI" id="CHEBI:18420"/>
    </ligand>
</feature>
<dbReference type="FunFam" id="2.70.150.10:FF:000021">
    <property type="entry name" value="Phospholipid-transporting ATPase"/>
    <property type="match status" value="1"/>
</dbReference>
<evidence type="ECO:0000256" key="2">
    <source>
        <dbReference type="ARBA" id="ARBA00004236"/>
    </source>
</evidence>
<keyword evidence="12 17" id="KW-0472">Membrane</keyword>
<evidence type="ECO:0000256" key="6">
    <source>
        <dbReference type="ARBA" id="ARBA00022723"/>
    </source>
</evidence>
<comment type="subcellular location">
    <subcellularLocation>
        <location evidence="2">Cell membrane</location>
    </subcellularLocation>
    <subcellularLocation>
        <location evidence="1 17">Membrane</location>
        <topology evidence="1 17">Multi-pass membrane protein</topology>
    </subcellularLocation>
</comment>
<evidence type="ECO:0000256" key="1">
    <source>
        <dbReference type="ARBA" id="ARBA00004141"/>
    </source>
</evidence>
<feature type="domain" description="P-type ATPase N-terminal" evidence="19">
    <location>
        <begin position="34"/>
        <end position="99"/>
    </location>
</feature>
<dbReference type="GO" id="GO:0140326">
    <property type="term" value="F:ATPase-coupled intramembrane lipid transporter activity"/>
    <property type="evidence" value="ECO:0007669"/>
    <property type="project" value="UniProtKB-EC"/>
</dbReference>
<evidence type="ECO:0000256" key="11">
    <source>
        <dbReference type="ARBA" id="ARBA00022989"/>
    </source>
</evidence>
<dbReference type="Pfam" id="PF16209">
    <property type="entry name" value="PhoLip_ATPase_N"/>
    <property type="match status" value="1"/>
</dbReference>
<evidence type="ECO:0000256" key="3">
    <source>
        <dbReference type="ARBA" id="ARBA00008109"/>
    </source>
</evidence>
<dbReference type="Gene3D" id="1.20.1110.10">
    <property type="entry name" value="Calcium-transporting ATPase, transmembrane domain"/>
    <property type="match status" value="1"/>
</dbReference>
<dbReference type="GO" id="GO:0005886">
    <property type="term" value="C:plasma membrane"/>
    <property type="evidence" value="ECO:0007669"/>
    <property type="project" value="UniProtKB-SubCell"/>
</dbReference>
<dbReference type="SUPFAM" id="SSF81653">
    <property type="entry name" value="Calcium ATPase, transduction domain A"/>
    <property type="match status" value="1"/>
</dbReference>
<comment type="similarity">
    <text evidence="3 17">Belongs to the cation transport ATPase (P-type) (TC 3.A.3) family. Type IV subfamily.</text>
</comment>
<keyword evidence="10 17" id="KW-1278">Translocase</keyword>
<comment type="catalytic activity">
    <reaction evidence="13 17">
        <text>ATP + H2O + phospholipidSide 1 = ADP + phosphate + phospholipidSide 2.</text>
        <dbReference type="EC" id="7.6.2.1"/>
    </reaction>
</comment>
<keyword evidence="21" id="KW-1185">Reference proteome</keyword>
<dbReference type="Gene3D" id="2.70.150.10">
    <property type="entry name" value="Calcium-transporting ATPase, cytoplasmic transduction domain A"/>
    <property type="match status" value="1"/>
</dbReference>
<dbReference type="NCBIfam" id="TIGR01652">
    <property type="entry name" value="ATPase-Plipid"/>
    <property type="match status" value="1"/>
</dbReference>
<dbReference type="Proteomes" id="UP001190700">
    <property type="component" value="Unassembled WGS sequence"/>
</dbReference>
<evidence type="ECO:0000313" key="20">
    <source>
        <dbReference type="EMBL" id="KAK3281982.1"/>
    </source>
</evidence>
<dbReference type="InterPro" id="IPR018303">
    <property type="entry name" value="ATPase_P-typ_P_site"/>
</dbReference>
<feature type="domain" description="P-type ATPase A" evidence="18">
    <location>
        <begin position="128"/>
        <end position="206"/>
    </location>
</feature>
<dbReference type="PANTHER" id="PTHR24092">
    <property type="entry name" value="PROBABLE PHOSPHOLIPID-TRANSPORTING ATPASE"/>
    <property type="match status" value="1"/>
</dbReference>
<evidence type="ECO:0000256" key="8">
    <source>
        <dbReference type="ARBA" id="ARBA00022840"/>
    </source>
</evidence>
<evidence type="ECO:0000256" key="12">
    <source>
        <dbReference type="ARBA" id="ARBA00023136"/>
    </source>
</evidence>
<feature type="active site" description="4-aspartylphosphate intermediate" evidence="14">
    <location>
        <position position="421"/>
    </location>
</feature>
<evidence type="ECO:0000256" key="13">
    <source>
        <dbReference type="ARBA" id="ARBA00034036"/>
    </source>
</evidence>
<evidence type="ECO:0000259" key="18">
    <source>
        <dbReference type="Pfam" id="PF00122"/>
    </source>
</evidence>